<feature type="signal peptide" evidence="1">
    <location>
        <begin position="1"/>
        <end position="34"/>
    </location>
</feature>
<name>A0AA39XLX0_9PEZI</name>
<gene>
    <name evidence="2" type="ORF">B0T17DRAFT_517867</name>
</gene>
<protein>
    <recommendedName>
        <fullName evidence="4">Secreted protein</fullName>
    </recommendedName>
</protein>
<keyword evidence="3" id="KW-1185">Reference proteome</keyword>
<evidence type="ECO:0008006" key="4">
    <source>
        <dbReference type="Google" id="ProtNLM"/>
    </source>
</evidence>
<reference evidence="2" key="1">
    <citation type="submission" date="2023-06" db="EMBL/GenBank/DDBJ databases">
        <title>Genome-scale phylogeny and comparative genomics of the fungal order Sordariales.</title>
        <authorList>
            <consortium name="Lawrence Berkeley National Laboratory"/>
            <person name="Hensen N."/>
            <person name="Bonometti L."/>
            <person name="Westerberg I."/>
            <person name="Brannstrom I.O."/>
            <person name="Guillou S."/>
            <person name="Cros-Aarteil S."/>
            <person name="Calhoun S."/>
            <person name="Haridas S."/>
            <person name="Kuo A."/>
            <person name="Mondo S."/>
            <person name="Pangilinan J."/>
            <person name="Riley R."/>
            <person name="LaButti K."/>
            <person name="Andreopoulos B."/>
            <person name="Lipzen A."/>
            <person name="Chen C."/>
            <person name="Yanf M."/>
            <person name="Daum C."/>
            <person name="Ng V."/>
            <person name="Clum A."/>
            <person name="Steindorff A."/>
            <person name="Ohm R."/>
            <person name="Martin F."/>
            <person name="Silar P."/>
            <person name="Natvig D."/>
            <person name="Lalanne C."/>
            <person name="Gautier V."/>
            <person name="Ament-velasquez S.L."/>
            <person name="Kruys A."/>
            <person name="Hutchinson M.I."/>
            <person name="Powell A.J."/>
            <person name="Barry K."/>
            <person name="Miller A.N."/>
            <person name="Grigoriev I.V."/>
            <person name="Debuchy R."/>
            <person name="Gladieux P."/>
            <person name="Thoren M.H."/>
            <person name="Johannesson H."/>
        </authorList>
    </citation>
    <scope>NUCLEOTIDE SEQUENCE</scope>
    <source>
        <strain evidence="2">SMH3391-2</strain>
    </source>
</reference>
<comment type="caution">
    <text evidence="2">The sequence shown here is derived from an EMBL/GenBank/DDBJ whole genome shotgun (WGS) entry which is preliminary data.</text>
</comment>
<accession>A0AA39XLX0</accession>
<dbReference type="AlphaFoldDB" id="A0AA39XLX0"/>
<evidence type="ECO:0000313" key="3">
    <source>
        <dbReference type="Proteomes" id="UP001174934"/>
    </source>
</evidence>
<proteinExistence type="predicted"/>
<sequence>MSSCIYNFTSSSLLLTLTAALLLVVEEATTQVQAFTPEEGKIRMQKMQHAAALVHCPTQDLSNRVFVEQYWYILVIVDANSKCIPRFSVQVACDAQVQGCESVVGYLNAQVTRTRHSRPAGMPHFGKS</sequence>
<dbReference type="Proteomes" id="UP001174934">
    <property type="component" value="Unassembled WGS sequence"/>
</dbReference>
<dbReference type="EMBL" id="JAULSR010000001">
    <property type="protein sequence ID" value="KAK0636011.1"/>
    <property type="molecule type" value="Genomic_DNA"/>
</dbReference>
<feature type="chain" id="PRO_5041390617" description="Secreted protein" evidence="1">
    <location>
        <begin position="35"/>
        <end position="128"/>
    </location>
</feature>
<keyword evidence="1" id="KW-0732">Signal</keyword>
<evidence type="ECO:0000313" key="2">
    <source>
        <dbReference type="EMBL" id="KAK0636011.1"/>
    </source>
</evidence>
<organism evidence="2 3">
    <name type="scientific">Bombardia bombarda</name>
    <dbReference type="NCBI Taxonomy" id="252184"/>
    <lineage>
        <taxon>Eukaryota</taxon>
        <taxon>Fungi</taxon>
        <taxon>Dikarya</taxon>
        <taxon>Ascomycota</taxon>
        <taxon>Pezizomycotina</taxon>
        <taxon>Sordariomycetes</taxon>
        <taxon>Sordariomycetidae</taxon>
        <taxon>Sordariales</taxon>
        <taxon>Lasiosphaeriaceae</taxon>
        <taxon>Bombardia</taxon>
    </lineage>
</organism>
<evidence type="ECO:0000256" key="1">
    <source>
        <dbReference type="SAM" id="SignalP"/>
    </source>
</evidence>